<dbReference type="SUPFAM" id="SSF48726">
    <property type="entry name" value="Immunoglobulin"/>
    <property type="match status" value="3"/>
</dbReference>
<evidence type="ECO:0000256" key="15">
    <source>
        <dbReference type="ARBA" id="ARBA00023180"/>
    </source>
</evidence>
<keyword evidence="20" id="KW-0479">Metal-binding</keyword>
<dbReference type="CDD" id="cd00192">
    <property type="entry name" value="PTKc"/>
    <property type="match status" value="1"/>
</dbReference>
<gene>
    <name evidence="27" type="primary">Ret</name>
    <name evidence="27" type="ORF">AWC38_SpisGene9486</name>
</gene>
<dbReference type="PANTHER" id="PTHR24416">
    <property type="entry name" value="TYROSINE-PROTEIN KINASE RECEPTOR"/>
    <property type="match status" value="1"/>
</dbReference>
<evidence type="ECO:0000256" key="5">
    <source>
        <dbReference type="ARBA" id="ARBA00022692"/>
    </source>
</evidence>
<dbReference type="InterPro" id="IPR003961">
    <property type="entry name" value="FN3_dom"/>
</dbReference>
<dbReference type="SMART" id="SM00408">
    <property type="entry name" value="IGc2"/>
    <property type="match status" value="2"/>
</dbReference>
<dbReference type="FunFam" id="1.10.510.10:FF:000554">
    <property type="entry name" value="Predicted protein"/>
    <property type="match status" value="1"/>
</dbReference>
<comment type="caution">
    <text evidence="27">The sequence shown here is derived from an EMBL/GenBank/DDBJ whole genome shotgun (WGS) entry which is preliminary data.</text>
</comment>
<keyword evidence="15" id="KW-0325">Glycoprotein</keyword>
<evidence type="ECO:0000256" key="21">
    <source>
        <dbReference type="PROSITE-ProRule" id="PRU10141"/>
    </source>
</evidence>
<dbReference type="GO" id="GO:0043235">
    <property type="term" value="C:receptor complex"/>
    <property type="evidence" value="ECO:0007669"/>
    <property type="project" value="TreeGrafter"/>
</dbReference>
<proteinExistence type="inferred from homology"/>
<evidence type="ECO:0000256" key="2">
    <source>
        <dbReference type="ARBA" id="ARBA00006692"/>
    </source>
</evidence>
<sequence>MICQNETRKEKGGEKPPRTSNEEIENPWYFFLVLIYNLEWFELLRDTKGMMSSLVQLILVLAFCLSLHLSCSTGLSFTKKPPSQLLASLGSDAIFRWEFTFGDVGDLNASISVVWGNAYNYGFFRNKFITVTPPRKWEVNTKQVSSSITSRLHWSGNFNKNESLQVFTLRNVSKSDKDFFVCKVFNRWSGSELKSDLVELLVRVPPRIITKPNERVDVEDGDTVSLECDAVGDPPLSITWQNNGKVLKRGNTSIVLQIPNVRLKDGGTFTCNATNQAGFDFHRVKLRVVRYRPHINKTASTSPFTKSWLDHNSTLHCAFYANPVANLTWFKDGRQILEGVHSTHDGSTLTLTPKTLGDFGLYSCNATNKKGTTWYHITVEQLHSPGPPKVHKISPNVLELNVTWNTSIENGGSDILDFMITLLHVNGSIVKSQNAIKETSFDLKHLSQNRTYIVMLQARNIVGYGESENITVTTLVADLPGPPVIEALRAGVLSLNISWYSPIKHNSIEVFDYRIQVLDGITQKLIKQYASIPATSLVIKNLKKNSSYTIEIEGRNEVGYGEAAKFIGITLPQGPPDSPSISSPTVNGNNCSLQWLEPYDGKSPITMYTLYVWKINFSSDDSLSLKIFKTFNTTETFSAKLNLEWNQNYTVAVSAWNKYGEGSSSSRELCQIGRNPQVTTTTTIPSTANTFTTIRTQDTEAASPAGTTGASTMTSTTESEDTMETNNTAVEDNSIKFDHLLLIWIAILAVIVAGFLLLLWKATQKIRKCRYQRKTNHLKERELGNASTISSSEELKEIPVRNQYESIEILEVHYNGGYSSEESKNVEESVPVTHHYHVARGLSEYNHLHETSGSPRSKQSKNTRNKQRQEIGEYSHLSRGESLDKERNRSQLPNVSFMVPSRRHWEISRDRLRIESTIGRGEFGLVKIGYALDVTNDGGWSVVAIKTLKDNASESHLKDLLSELKVMEELSPHKHVVQLLACITKSEPLCVITEFAPYGDLLGFLRKKRGFKDDYYSIQQLPSIRLTSRQLMTFAWQIADGMAHLSAAKIIHRDLAARNVLLGENLTCKVTDFGMARNIHERGMYQKSSEGRLPVKWTALEALEHGQYTTKSDVWSFGVLVFEIVTIGGRPYPGMDAAELVEKLRRGYRIEKPQHLDEKVYDLMLSCWNEDPEKRLTFGQLYRALKQLDEEMEDCVNLTTYNGRVYENV</sequence>
<dbReference type="Gene3D" id="1.10.510.10">
    <property type="entry name" value="Transferase(Phosphotransferase) domain 1"/>
    <property type="match status" value="1"/>
</dbReference>
<feature type="region of interest" description="Disordered" evidence="22">
    <location>
        <begin position="1"/>
        <end position="20"/>
    </location>
</feature>
<feature type="binding site" evidence="20">
    <location>
        <position position="1072"/>
    </location>
    <ligand>
        <name>Mg(2+)</name>
        <dbReference type="ChEBI" id="CHEBI:18420"/>
    </ligand>
</feature>
<dbReference type="Gene3D" id="2.60.40.10">
    <property type="entry name" value="Immunoglobulins"/>
    <property type="match status" value="5"/>
</dbReference>
<dbReference type="FunFam" id="2.60.40.10:FF:000032">
    <property type="entry name" value="palladin isoform X1"/>
    <property type="match status" value="1"/>
</dbReference>
<evidence type="ECO:0000313" key="28">
    <source>
        <dbReference type="Proteomes" id="UP000225706"/>
    </source>
</evidence>
<dbReference type="InterPro" id="IPR000719">
    <property type="entry name" value="Prot_kinase_dom"/>
</dbReference>
<keyword evidence="4" id="KW-0808">Transferase</keyword>
<evidence type="ECO:0000256" key="8">
    <source>
        <dbReference type="ARBA" id="ARBA00022777"/>
    </source>
</evidence>
<evidence type="ECO:0000313" key="27">
    <source>
        <dbReference type="EMBL" id="PFX25857.1"/>
    </source>
</evidence>
<feature type="domain" description="Fibronectin type-III" evidence="26">
    <location>
        <begin position="575"/>
        <end position="675"/>
    </location>
</feature>
<feature type="binding site" evidence="19">
    <location>
        <position position="1058"/>
    </location>
    <ligand>
        <name>ATP</name>
        <dbReference type="ChEBI" id="CHEBI:30616"/>
    </ligand>
</feature>
<keyword evidence="9 19" id="KW-0067">ATP-binding</keyword>
<keyword evidence="20" id="KW-0460">Magnesium</keyword>
<keyword evidence="5 23" id="KW-0812">Transmembrane</keyword>
<dbReference type="InterPro" id="IPR008266">
    <property type="entry name" value="Tyr_kinase_AS"/>
</dbReference>
<evidence type="ECO:0000256" key="22">
    <source>
        <dbReference type="SAM" id="MobiDB-lite"/>
    </source>
</evidence>
<dbReference type="PROSITE" id="PS00107">
    <property type="entry name" value="PROTEIN_KINASE_ATP"/>
    <property type="match status" value="1"/>
</dbReference>
<keyword evidence="14 27" id="KW-0675">Receptor</keyword>
<evidence type="ECO:0000259" key="24">
    <source>
        <dbReference type="PROSITE" id="PS50011"/>
    </source>
</evidence>
<feature type="region of interest" description="Disordered" evidence="22">
    <location>
        <begin position="848"/>
        <end position="892"/>
    </location>
</feature>
<evidence type="ECO:0000256" key="4">
    <source>
        <dbReference type="ARBA" id="ARBA00022679"/>
    </source>
</evidence>
<feature type="compositionally biased region" description="Basic and acidic residues" evidence="22">
    <location>
        <begin position="867"/>
        <end position="889"/>
    </location>
</feature>
<feature type="domain" description="Fibronectin type-III" evidence="26">
    <location>
        <begin position="384"/>
        <end position="477"/>
    </location>
</feature>
<dbReference type="Proteomes" id="UP000225706">
    <property type="component" value="Unassembled WGS sequence"/>
</dbReference>
<dbReference type="Pfam" id="PF00041">
    <property type="entry name" value="fn3"/>
    <property type="match status" value="2"/>
</dbReference>
<dbReference type="InterPro" id="IPR011009">
    <property type="entry name" value="Kinase-like_dom_sf"/>
</dbReference>
<dbReference type="SMART" id="SM00409">
    <property type="entry name" value="IG"/>
    <property type="match status" value="3"/>
</dbReference>
<evidence type="ECO:0000256" key="18">
    <source>
        <dbReference type="PIRSR" id="PIRSR000615-1"/>
    </source>
</evidence>
<comment type="subcellular location">
    <subcellularLocation>
        <location evidence="1">Membrane</location>
        <topology evidence="1">Single-pass membrane protein</topology>
    </subcellularLocation>
</comment>
<evidence type="ECO:0000256" key="7">
    <source>
        <dbReference type="ARBA" id="ARBA00022741"/>
    </source>
</evidence>
<evidence type="ECO:0000256" key="17">
    <source>
        <dbReference type="ARBA" id="ARBA00051243"/>
    </source>
</evidence>
<evidence type="ECO:0000256" key="12">
    <source>
        <dbReference type="ARBA" id="ARBA00023137"/>
    </source>
</evidence>
<dbReference type="PROSITE" id="PS00109">
    <property type="entry name" value="PROTEIN_KINASE_TYR"/>
    <property type="match status" value="1"/>
</dbReference>
<feature type="binding site" evidence="19 21">
    <location>
        <position position="946"/>
    </location>
    <ligand>
        <name>ATP</name>
        <dbReference type="ChEBI" id="CHEBI:30616"/>
    </ligand>
</feature>
<dbReference type="STRING" id="50429.A0A2B4SBA5"/>
<dbReference type="CDD" id="cd00063">
    <property type="entry name" value="FN3"/>
    <property type="match status" value="3"/>
</dbReference>
<dbReference type="InterPro" id="IPR036116">
    <property type="entry name" value="FN3_sf"/>
</dbReference>
<dbReference type="InterPro" id="IPR036179">
    <property type="entry name" value="Ig-like_dom_sf"/>
</dbReference>
<evidence type="ECO:0000256" key="3">
    <source>
        <dbReference type="ARBA" id="ARBA00011902"/>
    </source>
</evidence>
<name>A0A2B4SBA5_STYPI</name>
<keyword evidence="11 23" id="KW-0472">Membrane</keyword>
<protein>
    <recommendedName>
        <fullName evidence="3">receptor protein-tyrosine kinase</fullName>
        <ecNumber evidence="3">2.7.10.1</ecNumber>
    </recommendedName>
</protein>
<organism evidence="27 28">
    <name type="scientific">Stylophora pistillata</name>
    <name type="common">Smooth cauliflower coral</name>
    <dbReference type="NCBI Taxonomy" id="50429"/>
    <lineage>
        <taxon>Eukaryota</taxon>
        <taxon>Metazoa</taxon>
        <taxon>Cnidaria</taxon>
        <taxon>Anthozoa</taxon>
        <taxon>Hexacorallia</taxon>
        <taxon>Scleractinia</taxon>
        <taxon>Astrocoeniina</taxon>
        <taxon>Pocilloporidae</taxon>
        <taxon>Stylophora</taxon>
    </lineage>
</organism>
<dbReference type="OrthoDB" id="4062651at2759"/>
<evidence type="ECO:0000256" key="9">
    <source>
        <dbReference type="ARBA" id="ARBA00022840"/>
    </source>
</evidence>
<evidence type="ECO:0000256" key="20">
    <source>
        <dbReference type="PIRSR" id="PIRSR000615-3"/>
    </source>
</evidence>
<dbReference type="CDD" id="cd00096">
    <property type="entry name" value="Ig"/>
    <property type="match status" value="1"/>
</dbReference>
<feature type="domain" description="Fibronectin type-III" evidence="26">
    <location>
        <begin position="479"/>
        <end position="574"/>
    </location>
</feature>
<keyword evidence="12" id="KW-0829">Tyrosine-protein kinase</keyword>
<dbReference type="Pfam" id="PF13927">
    <property type="entry name" value="Ig_3"/>
    <property type="match status" value="2"/>
</dbReference>
<accession>A0A2B4SBA5</accession>
<dbReference type="PROSITE" id="PS50011">
    <property type="entry name" value="PROTEIN_KINASE_DOM"/>
    <property type="match status" value="1"/>
</dbReference>
<feature type="transmembrane region" description="Helical" evidence="23">
    <location>
        <begin position="741"/>
        <end position="760"/>
    </location>
</feature>
<dbReference type="PROSITE" id="PS50835">
    <property type="entry name" value="IG_LIKE"/>
    <property type="match status" value="2"/>
</dbReference>
<evidence type="ECO:0000259" key="25">
    <source>
        <dbReference type="PROSITE" id="PS50835"/>
    </source>
</evidence>
<evidence type="ECO:0000256" key="13">
    <source>
        <dbReference type="ARBA" id="ARBA00023157"/>
    </source>
</evidence>
<dbReference type="GO" id="GO:0005886">
    <property type="term" value="C:plasma membrane"/>
    <property type="evidence" value="ECO:0007669"/>
    <property type="project" value="TreeGrafter"/>
</dbReference>
<keyword evidence="28" id="KW-1185">Reference proteome</keyword>
<evidence type="ECO:0000256" key="23">
    <source>
        <dbReference type="SAM" id="Phobius"/>
    </source>
</evidence>
<evidence type="ECO:0000256" key="10">
    <source>
        <dbReference type="ARBA" id="ARBA00022989"/>
    </source>
</evidence>
<dbReference type="SMART" id="SM00219">
    <property type="entry name" value="TyrKc"/>
    <property type="match status" value="1"/>
</dbReference>
<dbReference type="Gene3D" id="3.30.200.20">
    <property type="entry name" value="Phosphorylase Kinase, domain 1"/>
    <property type="match status" value="1"/>
</dbReference>
<dbReference type="PIRSF" id="PIRSF000615">
    <property type="entry name" value="TyrPK_CSF1-R"/>
    <property type="match status" value="1"/>
</dbReference>
<dbReference type="SUPFAM" id="SSF49265">
    <property type="entry name" value="Fibronectin type III"/>
    <property type="match status" value="2"/>
</dbReference>
<dbReference type="EC" id="2.7.10.1" evidence="3"/>
<feature type="domain" description="Ig-like" evidence="25">
    <location>
        <begin position="293"/>
        <end position="380"/>
    </location>
</feature>
<evidence type="ECO:0000256" key="16">
    <source>
        <dbReference type="ARBA" id="ARBA00023319"/>
    </source>
</evidence>
<feature type="binding site" evidence="20">
    <location>
        <position position="1059"/>
    </location>
    <ligand>
        <name>Mg(2+)</name>
        <dbReference type="ChEBI" id="CHEBI:18420"/>
    </ligand>
</feature>
<dbReference type="InterPro" id="IPR007110">
    <property type="entry name" value="Ig-like_dom"/>
</dbReference>
<dbReference type="PANTHER" id="PTHR24416:SF611">
    <property type="entry name" value="TYROSINE-PROTEIN KINASE TRANSMEMBRANE RECEPTOR ROR"/>
    <property type="match status" value="1"/>
</dbReference>
<evidence type="ECO:0000259" key="26">
    <source>
        <dbReference type="PROSITE" id="PS50853"/>
    </source>
</evidence>
<dbReference type="InterPro" id="IPR013783">
    <property type="entry name" value="Ig-like_fold"/>
</dbReference>
<keyword evidence="8 27" id="KW-0418">Kinase</keyword>
<feature type="domain" description="Protein kinase" evidence="24">
    <location>
        <begin position="912"/>
        <end position="1188"/>
    </location>
</feature>
<dbReference type="InterPro" id="IPR017441">
    <property type="entry name" value="Protein_kinase_ATP_BS"/>
</dbReference>
<keyword evidence="10 23" id="KW-1133">Transmembrane helix</keyword>
<feature type="region of interest" description="Disordered" evidence="22">
    <location>
        <begin position="700"/>
        <end position="724"/>
    </location>
</feature>
<dbReference type="GO" id="GO:0004714">
    <property type="term" value="F:transmembrane receptor protein tyrosine kinase activity"/>
    <property type="evidence" value="ECO:0007669"/>
    <property type="project" value="UniProtKB-EC"/>
</dbReference>
<dbReference type="GO" id="GO:0046872">
    <property type="term" value="F:metal ion binding"/>
    <property type="evidence" value="ECO:0007669"/>
    <property type="project" value="UniProtKB-KW"/>
</dbReference>
<evidence type="ECO:0000256" key="14">
    <source>
        <dbReference type="ARBA" id="ARBA00023170"/>
    </source>
</evidence>
<feature type="transmembrane region" description="Helical" evidence="23">
    <location>
        <begin position="57"/>
        <end position="77"/>
    </location>
</feature>
<evidence type="ECO:0000256" key="1">
    <source>
        <dbReference type="ARBA" id="ARBA00004167"/>
    </source>
</evidence>
<dbReference type="PRINTS" id="PR00109">
    <property type="entry name" value="TYRKINASE"/>
</dbReference>
<dbReference type="InterPro" id="IPR003599">
    <property type="entry name" value="Ig_sub"/>
</dbReference>
<dbReference type="InterPro" id="IPR003598">
    <property type="entry name" value="Ig_sub2"/>
</dbReference>
<dbReference type="InterPro" id="IPR001245">
    <property type="entry name" value="Ser-Thr/Tyr_kinase_cat_dom"/>
</dbReference>
<dbReference type="InterPro" id="IPR050122">
    <property type="entry name" value="RTK"/>
</dbReference>
<evidence type="ECO:0000256" key="11">
    <source>
        <dbReference type="ARBA" id="ARBA00023136"/>
    </source>
</evidence>
<dbReference type="SUPFAM" id="SSF56112">
    <property type="entry name" value="Protein kinase-like (PK-like)"/>
    <property type="match status" value="1"/>
</dbReference>
<dbReference type="GO" id="GO:0005524">
    <property type="term" value="F:ATP binding"/>
    <property type="evidence" value="ECO:0007669"/>
    <property type="project" value="UniProtKB-UniRule"/>
</dbReference>
<dbReference type="Pfam" id="PF07714">
    <property type="entry name" value="PK_Tyr_Ser-Thr"/>
    <property type="match status" value="1"/>
</dbReference>
<dbReference type="EMBL" id="LSMT01000140">
    <property type="protein sequence ID" value="PFX25857.1"/>
    <property type="molecule type" value="Genomic_DNA"/>
</dbReference>
<dbReference type="InterPro" id="IPR020635">
    <property type="entry name" value="Tyr_kinase_cat_dom"/>
</dbReference>
<feature type="compositionally biased region" description="Low complexity" evidence="22">
    <location>
        <begin position="700"/>
        <end position="717"/>
    </location>
</feature>
<evidence type="ECO:0000256" key="6">
    <source>
        <dbReference type="ARBA" id="ARBA00022737"/>
    </source>
</evidence>
<feature type="binding site" evidence="19">
    <location>
        <begin position="994"/>
        <end position="1000"/>
    </location>
    <ligand>
        <name>ATP</name>
        <dbReference type="ChEBI" id="CHEBI:30616"/>
    </ligand>
</feature>
<dbReference type="SMART" id="SM00060">
    <property type="entry name" value="FN3"/>
    <property type="match status" value="3"/>
</dbReference>
<feature type="domain" description="Ig-like" evidence="25">
    <location>
        <begin position="206"/>
        <end position="287"/>
    </location>
</feature>
<feature type="binding site" evidence="19">
    <location>
        <begin position="919"/>
        <end position="926"/>
    </location>
    <ligand>
        <name>ATP</name>
        <dbReference type="ChEBI" id="CHEBI:30616"/>
    </ligand>
</feature>
<dbReference type="GO" id="GO:0007169">
    <property type="term" value="P:cell surface receptor protein tyrosine kinase signaling pathway"/>
    <property type="evidence" value="ECO:0007669"/>
    <property type="project" value="TreeGrafter"/>
</dbReference>
<dbReference type="PROSITE" id="PS50853">
    <property type="entry name" value="FN3"/>
    <property type="match status" value="3"/>
</dbReference>
<feature type="active site" description="Proton acceptor" evidence="18">
    <location>
        <position position="1054"/>
    </location>
</feature>
<evidence type="ECO:0000256" key="19">
    <source>
        <dbReference type="PIRSR" id="PIRSR000615-2"/>
    </source>
</evidence>
<keyword evidence="13" id="KW-1015">Disulfide bond</keyword>
<reference evidence="28" key="1">
    <citation type="journal article" date="2017" name="bioRxiv">
        <title>Comparative analysis of the genomes of Stylophora pistillata and Acropora digitifera provides evidence for extensive differences between species of corals.</title>
        <authorList>
            <person name="Voolstra C.R."/>
            <person name="Li Y."/>
            <person name="Liew Y.J."/>
            <person name="Baumgarten S."/>
            <person name="Zoccola D."/>
            <person name="Flot J.-F."/>
            <person name="Tambutte S."/>
            <person name="Allemand D."/>
            <person name="Aranda M."/>
        </authorList>
    </citation>
    <scope>NUCLEOTIDE SEQUENCE [LARGE SCALE GENOMIC DNA]</scope>
</reference>
<dbReference type="AlphaFoldDB" id="A0A2B4SBA5"/>
<comment type="similarity">
    <text evidence="2">Belongs to the protein kinase superfamily. CAMK Ser/Thr protein kinase family.</text>
</comment>
<keyword evidence="6" id="KW-0677">Repeat</keyword>
<keyword evidence="7 19" id="KW-0547">Nucleotide-binding</keyword>
<keyword evidence="16" id="KW-0393">Immunoglobulin domain</keyword>
<comment type="catalytic activity">
    <reaction evidence="17">
        <text>L-tyrosyl-[protein] + ATP = O-phospho-L-tyrosyl-[protein] + ADP + H(+)</text>
        <dbReference type="Rhea" id="RHEA:10596"/>
        <dbReference type="Rhea" id="RHEA-COMP:10136"/>
        <dbReference type="Rhea" id="RHEA-COMP:20101"/>
        <dbReference type="ChEBI" id="CHEBI:15378"/>
        <dbReference type="ChEBI" id="CHEBI:30616"/>
        <dbReference type="ChEBI" id="CHEBI:46858"/>
        <dbReference type="ChEBI" id="CHEBI:61978"/>
        <dbReference type="ChEBI" id="CHEBI:456216"/>
        <dbReference type="EC" id="2.7.10.1"/>
    </reaction>
</comment>